<accession>A0A5C1QK95</accession>
<sequence length="89" mass="10780">MFIEIDDGTYVNLTQVFSIHYKSYQNKGVWVFTSPNIEESDRSLADKSNRKIHSRYFVSREEADTWLEEMVKSEGIIREKRRIRKRQYE</sequence>
<organism evidence="1 2">
    <name type="scientific">Oceanispirochaeta crateris</name>
    <dbReference type="NCBI Taxonomy" id="2518645"/>
    <lineage>
        <taxon>Bacteria</taxon>
        <taxon>Pseudomonadati</taxon>
        <taxon>Spirochaetota</taxon>
        <taxon>Spirochaetia</taxon>
        <taxon>Spirochaetales</taxon>
        <taxon>Spirochaetaceae</taxon>
        <taxon>Oceanispirochaeta</taxon>
    </lineage>
</organism>
<evidence type="ECO:0000313" key="2">
    <source>
        <dbReference type="Proteomes" id="UP000324209"/>
    </source>
</evidence>
<proteinExistence type="predicted"/>
<dbReference type="Proteomes" id="UP000324209">
    <property type="component" value="Chromosome"/>
</dbReference>
<protein>
    <submittedName>
        <fullName evidence="1">Uncharacterized protein</fullName>
    </submittedName>
</protein>
<dbReference type="RefSeq" id="WP_149485510.1">
    <property type="nucleotide sequence ID" value="NZ_CP036150.1"/>
</dbReference>
<gene>
    <name evidence="1" type="ORF">EXM22_05280</name>
</gene>
<dbReference type="AlphaFoldDB" id="A0A5C1QK95"/>
<name>A0A5C1QK95_9SPIO</name>
<dbReference type="KEGG" id="ock:EXM22_05280"/>
<evidence type="ECO:0000313" key="1">
    <source>
        <dbReference type="EMBL" id="QEN07430.1"/>
    </source>
</evidence>
<dbReference type="EMBL" id="CP036150">
    <property type="protein sequence ID" value="QEN07430.1"/>
    <property type="molecule type" value="Genomic_DNA"/>
</dbReference>
<keyword evidence="2" id="KW-1185">Reference proteome</keyword>
<dbReference type="OrthoDB" id="371034at2"/>
<reference evidence="1 2" key="1">
    <citation type="submission" date="2019-02" db="EMBL/GenBank/DDBJ databases">
        <title>Complete Genome Sequence and Methylome Analysis of free living Spirochaetas.</title>
        <authorList>
            <person name="Fomenkov A."/>
            <person name="Dubinina G."/>
            <person name="Leshcheva N."/>
            <person name="Mikheeva N."/>
            <person name="Grabovich M."/>
            <person name="Vincze T."/>
            <person name="Roberts R.J."/>
        </authorList>
    </citation>
    <scope>NUCLEOTIDE SEQUENCE [LARGE SCALE GENOMIC DNA]</scope>
    <source>
        <strain evidence="1 2">K2</strain>
    </source>
</reference>